<dbReference type="EMBL" id="BPLR01007811">
    <property type="protein sequence ID" value="GIY19940.1"/>
    <property type="molecule type" value="Genomic_DNA"/>
</dbReference>
<sequence>MHHSSINKVHTSLLASALKKNGSQIIPFALVLSGAHAKFVITNLLNSNEMKDYLLLERKWQLVRGNFIFKTLSVNNIILRNELNNIHMDDIVIISSSQNITGYKTFNFLSSNSVTTNGYVNQMNISNFKCIYNDDAEFLMMLNFTSDVVINNIKLQSLNGLNLTHMTVNSVKYSENQIIKGLKVFTQVTIIEQNLSILGSLNEIELDNFMTLHTQQNIYKKVDFLNVAFKEIKTHSVNNIDLHKEAIQKSGNFKVEDTMTFLQSLEANDIILKDGVTIDTMDPSTEAYFITAIDHIFNDSLEFSNIRVLNNMEIEDIRVKTLLNKLVNNTWQKTKPQNVQYGPINIFKYLNATSMEVNRLNGILLKDIVTCKEIAAINSSKHFENVQVRSLSLQGGKTINDIDFTSRSLILLLEKKLKSFCCSKHVS</sequence>
<keyword evidence="2" id="KW-1185">Reference proteome</keyword>
<protein>
    <submittedName>
        <fullName evidence="1">Uncharacterized protein</fullName>
    </submittedName>
</protein>
<evidence type="ECO:0000313" key="2">
    <source>
        <dbReference type="Proteomes" id="UP001054945"/>
    </source>
</evidence>
<comment type="caution">
    <text evidence="1">The sequence shown here is derived from an EMBL/GenBank/DDBJ whole genome shotgun (WGS) entry which is preliminary data.</text>
</comment>
<dbReference type="AlphaFoldDB" id="A0AAV4RI97"/>
<proteinExistence type="predicted"/>
<evidence type="ECO:0000313" key="1">
    <source>
        <dbReference type="EMBL" id="GIY19940.1"/>
    </source>
</evidence>
<dbReference type="Proteomes" id="UP001054945">
    <property type="component" value="Unassembled WGS sequence"/>
</dbReference>
<organism evidence="1 2">
    <name type="scientific">Caerostris extrusa</name>
    <name type="common">Bark spider</name>
    <name type="synonym">Caerostris bankana</name>
    <dbReference type="NCBI Taxonomy" id="172846"/>
    <lineage>
        <taxon>Eukaryota</taxon>
        <taxon>Metazoa</taxon>
        <taxon>Ecdysozoa</taxon>
        <taxon>Arthropoda</taxon>
        <taxon>Chelicerata</taxon>
        <taxon>Arachnida</taxon>
        <taxon>Araneae</taxon>
        <taxon>Araneomorphae</taxon>
        <taxon>Entelegynae</taxon>
        <taxon>Araneoidea</taxon>
        <taxon>Araneidae</taxon>
        <taxon>Caerostris</taxon>
    </lineage>
</organism>
<accession>A0AAV4RI97</accession>
<gene>
    <name evidence="1" type="primary">AVEN_55701_1</name>
    <name evidence="1" type="ORF">CEXT_362291</name>
</gene>
<reference evidence="1 2" key="1">
    <citation type="submission" date="2021-06" db="EMBL/GenBank/DDBJ databases">
        <title>Caerostris extrusa draft genome.</title>
        <authorList>
            <person name="Kono N."/>
            <person name="Arakawa K."/>
        </authorList>
    </citation>
    <scope>NUCLEOTIDE SEQUENCE [LARGE SCALE GENOMIC DNA]</scope>
</reference>
<name>A0AAV4RI97_CAEEX</name>